<dbReference type="CDD" id="cd06160">
    <property type="entry name" value="S2P-M50_like_2"/>
    <property type="match status" value="1"/>
</dbReference>
<feature type="domain" description="Peptidase M50" evidence="11">
    <location>
        <begin position="136"/>
        <end position="342"/>
    </location>
</feature>
<dbReference type="Pfam" id="PF02163">
    <property type="entry name" value="Peptidase_M50"/>
    <property type="match status" value="1"/>
</dbReference>
<accession>A0ABU3NQK8</accession>
<evidence type="ECO:0000256" key="10">
    <source>
        <dbReference type="SAM" id="Phobius"/>
    </source>
</evidence>
<feature type="transmembrane region" description="Helical" evidence="10">
    <location>
        <begin position="93"/>
        <end position="112"/>
    </location>
</feature>
<comment type="similarity">
    <text evidence="3">Belongs to the peptidase M50B family.</text>
</comment>
<comment type="caution">
    <text evidence="12">The sequence shown here is derived from an EMBL/GenBank/DDBJ whole genome shotgun (WGS) entry which is preliminary data.</text>
</comment>
<keyword evidence="4 12" id="KW-0645">Protease</keyword>
<keyword evidence="9 10" id="KW-0472">Membrane</keyword>
<evidence type="ECO:0000256" key="2">
    <source>
        <dbReference type="ARBA" id="ARBA00004141"/>
    </source>
</evidence>
<organism evidence="12 13">
    <name type="scientific">Thermanaerothrix solaris</name>
    <dbReference type="NCBI Taxonomy" id="3058434"/>
    <lineage>
        <taxon>Bacteria</taxon>
        <taxon>Bacillati</taxon>
        <taxon>Chloroflexota</taxon>
        <taxon>Anaerolineae</taxon>
        <taxon>Anaerolineales</taxon>
        <taxon>Anaerolineaceae</taxon>
        <taxon>Thermanaerothrix</taxon>
    </lineage>
</organism>
<evidence type="ECO:0000256" key="9">
    <source>
        <dbReference type="ARBA" id="ARBA00023136"/>
    </source>
</evidence>
<dbReference type="InterPro" id="IPR008915">
    <property type="entry name" value="Peptidase_M50"/>
</dbReference>
<feature type="transmembrane region" description="Helical" evidence="10">
    <location>
        <begin position="293"/>
        <end position="314"/>
    </location>
</feature>
<evidence type="ECO:0000256" key="8">
    <source>
        <dbReference type="ARBA" id="ARBA00022989"/>
    </source>
</evidence>
<evidence type="ECO:0000256" key="4">
    <source>
        <dbReference type="ARBA" id="ARBA00022670"/>
    </source>
</evidence>
<keyword evidence="7" id="KW-0809">Transit peptide</keyword>
<keyword evidence="5 10" id="KW-0812">Transmembrane</keyword>
<comment type="cofactor">
    <cofactor evidence="1">
        <name>Zn(2+)</name>
        <dbReference type="ChEBI" id="CHEBI:29105"/>
    </cofactor>
</comment>
<evidence type="ECO:0000313" key="12">
    <source>
        <dbReference type="EMBL" id="MDT8899130.1"/>
    </source>
</evidence>
<sequence length="406" mass="45293">MDFSFDLQRQDLIETYIRRIFYIEDVTLGSERTPYLIRYRGRLIAPDSASAYDTLNTQLKPLGLTPLFRSEEGRHTIYIIRGLPSARPSNPTINLIFFILTLLSVWFTGGVLSSEGELTGSASQIILQLLKNGWSFALSMMAILAAHEFGHYLMGRHHGVHVTLPYFLPLPFPISPFGTMGAFINMKEVPKNRRILMDIGIAGPLSGLIVAIPVLLIGLSLSRLEPLPAFPQPGALGQAQLEGNSILYLLLKFVVFGRLLPEPATYQGLPPLLYWLRYIFTGQPLPYGGVDVILHPVAWAGWGGLLITALNLIPAGQLDGGHILYTLFGRKRAQALFPVILAVLILMGFIWSGWWLWALLIFFFGRTYAEPLDQITELDGRRRLIGAVMLIIFVLIFTPVPLVLMP</sequence>
<evidence type="ECO:0000256" key="3">
    <source>
        <dbReference type="ARBA" id="ARBA00007931"/>
    </source>
</evidence>
<evidence type="ECO:0000256" key="5">
    <source>
        <dbReference type="ARBA" id="ARBA00022692"/>
    </source>
</evidence>
<dbReference type="InterPro" id="IPR044838">
    <property type="entry name" value="EGY1-like"/>
</dbReference>
<evidence type="ECO:0000256" key="1">
    <source>
        <dbReference type="ARBA" id="ARBA00001947"/>
    </source>
</evidence>
<proteinExistence type="inferred from homology"/>
<keyword evidence="8 10" id="KW-1133">Transmembrane helix</keyword>
<evidence type="ECO:0000256" key="6">
    <source>
        <dbReference type="ARBA" id="ARBA00022801"/>
    </source>
</evidence>
<name>A0ABU3NQK8_9CHLR</name>
<dbReference type="PANTHER" id="PTHR31412">
    <property type="entry name" value="ZINC METALLOPROTEASE EGY1"/>
    <property type="match status" value="1"/>
</dbReference>
<comment type="subcellular location">
    <subcellularLocation>
        <location evidence="2">Membrane</location>
        <topology evidence="2">Multi-pass membrane protein</topology>
    </subcellularLocation>
</comment>
<protein>
    <submittedName>
        <fullName evidence="12">Site-2 protease family protein</fullName>
    </submittedName>
</protein>
<keyword evidence="6" id="KW-0378">Hydrolase</keyword>
<gene>
    <name evidence="12" type="ORF">QYE77_12725</name>
</gene>
<dbReference type="PANTHER" id="PTHR31412:SF0">
    <property type="entry name" value="ZINC METALLOPROTEASE EGY1, CHLOROPLASTIC-RELATED"/>
    <property type="match status" value="1"/>
</dbReference>
<feature type="transmembrane region" description="Helical" evidence="10">
    <location>
        <begin position="335"/>
        <end position="364"/>
    </location>
</feature>
<feature type="transmembrane region" description="Helical" evidence="10">
    <location>
        <begin position="196"/>
        <end position="221"/>
    </location>
</feature>
<evidence type="ECO:0000313" key="13">
    <source>
        <dbReference type="Proteomes" id="UP001254165"/>
    </source>
</evidence>
<keyword evidence="13" id="KW-1185">Reference proteome</keyword>
<feature type="transmembrane region" description="Helical" evidence="10">
    <location>
        <begin position="166"/>
        <end position="184"/>
    </location>
</feature>
<dbReference type="RefSeq" id="WP_315625814.1">
    <property type="nucleotide sequence ID" value="NZ_JAUHMF010000002.1"/>
</dbReference>
<evidence type="ECO:0000259" key="11">
    <source>
        <dbReference type="Pfam" id="PF02163"/>
    </source>
</evidence>
<feature type="transmembrane region" description="Helical" evidence="10">
    <location>
        <begin position="133"/>
        <end position="154"/>
    </location>
</feature>
<dbReference type="Proteomes" id="UP001254165">
    <property type="component" value="Unassembled WGS sequence"/>
</dbReference>
<reference evidence="12 13" key="1">
    <citation type="submission" date="2023-07" db="EMBL/GenBank/DDBJ databases">
        <title>Novel species of Thermanaerothrix with wide hydrolytic capabilities.</title>
        <authorList>
            <person name="Zayulina K.S."/>
            <person name="Podosokorskaya O.A."/>
            <person name="Elcheninov A.G."/>
        </authorList>
    </citation>
    <scope>NUCLEOTIDE SEQUENCE [LARGE SCALE GENOMIC DNA]</scope>
    <source>
        <strain evidence="12 13">4228-RoL</strain>
    </source>
</reference>
<dbReference type="GO" id="GO:0006508">
    <property type="term" value="P:proteolysis"/>
    <property type="evidence" value="ECO:0007669"/>
    <property type="project" value="UniProtKB-KW"/>
</dbReference>
<evidence type="ECO:0000256" key="7">
    <source>
        <dbReference type="ARBA" id="ARBA00022946"/>
    </source>
</evidence>
<dbReference type="EMBL" id="JAUHMF010000002">
    <property type="protein sequence ID" value="MDT8899130.1"/>
    <property type="molecule type" value="Genomic_DNA"/>
</dbReference>
<dbReference type="GO" id="GO:0008233">
    <property type="term" value="F:peptidase activity"/>
    <property type="evidence" value="ECO:0007669"/>
    <property type="project" value="UniProtKB-KW"/>
</dbReference>
<feature type="transmembrane region" description="Helical" evidence="10">
    <location>
        <begin position="384"/>
        <end position="404"/>
    </location>
</feature>